<feature type="transmembrane region" description="Helical" evidence="2">
    <location>
        <begin position="248"/>
        <end position="268"/>
    </location>
</feature>
<keyword evidence="4" id="KW-1185">Reference proteome</keyword>
<evidence type="ECO:0000313" key="3">
    <source>
        <dbReference type="EMBL" id="QLH77535.1"/>
    </source>
</evidence>
<feature type="transmembrane region" description="Helical" evidence="2">
    <location>
        <begin position="274"/>
        <end position="300"/>
    </location>
</feature>
<evidence type="ECO:0000256" key="2">
    <source>
        <dbReference type="SAM" id="Phobius"/>
    </source>
</evidence>
<feature type="transmembrane region" description="Helical" evidence="2">
    <location>
        <begin position="77"/>
        <end position="95"/>
    </location>
</feature>
<feature type="transmembrane region" description="Helical" evidence="2">
    <location>
        <begin position="101"/>
        <end position="118"/>
    </location>
</feature>
<dbReference type="KEGG" id="hrr:HZS55_09600"/>
<proteinExistence type="predicted"/>
<keyword evidence="2" id="KW-0472">Membrane</keyword>
<accession>A0A7D5T685</accession>
<organism evidence="3 4">
    <name type="scientific">Halosimplex rubrum</name>
    <dbReference type="NCBI Taxonomy" id="869889"/>
    <lineage>
        <taxon>Archaea</taxon>
        <taxon>Methanobacteriati</taxon>
        <taxon>Methanobacteriota</taxon>
        <taxon>Stenosarchaea group</taxon>
        <taxon>Halobacteria</taxon>
        <taxon>Halobacteriales</taxon>
        <taxon>Haloarculaceae</taxon>
        <taxon>Halosimplex</taxon>
    </lineage>
</organism>
<feature type="transmembrane region" description="Helical" evidence="2">
    <location>
        <begin position="576"/>
        <end position="594"/>
    </location>
</feature>
<feature type="region of interest" description="Disordered" evidence="1">
    <location>
        <begin position="1"/>
        <end position="27"/>
    </location>
</feature>
<feature type="transmembrane region" description="Helical" evidence="2">
    <location>
        <begin position="346"/>
        <end position="366"/>
    </location>
</feature>
<evidence type="ECO:0000313" key="4">
    <source>
        <dbReference type="Proteomes" id="UP000509667"/>
    </source>
</evidence>
<evidence type="ECO:0000256" key="1">
    <source>
        <dbReference type="SAM" id="MobiDB-lite"/>
    </source>
</evidence>
<feature type="transmembrane region" description="Helical" evidence="2">
    <location>
        <begin position="321"/>
        <end position="340"/>
    </location>
</feature>
<sequence>MTTDTRNGDGRAPRPSRTPANRAGTVRDGDDRFVAAVEALATAAPWDPGEDPELARAVDFLGWDLDAETVLRAGDGAGVLTAVAVAVPLTLLLGLPSVGVAAGLLVGLAVAAAARYVPRGLATARRTRALGTAPELVSSAVLRMRLAPTTETAAAFAAETCDGRLARSLDGHVRGARGTGRSGLSSFADEWAEWFPALRRALTLVESAGSAEPEERERALDGALDVTLEGTRESMAEFAAGVQGPATALYAFGVLLPLALVALLPTAGTVGLEIPLSAVVVGYDLLLPAALLVASGWLLARRPVAFPPAPVSRSHPDVPDSRWPAAVAGAATAAGAWLVVTTIAAPWTALVAAPAAGLGVALVVAYRPMTAVRDRVAAVESGLPDALYLVGREVDRGRSVEAALDDAVELLDSATGEVFADAVRQQRQVRAGVHESFLGEHGALATVPSERARSTAELLAVAASEGRPAGPAVVAMADHLDDLQGVERTIRRDLERVTSTLANTAAVFGPLVGGATVTLAEQMSTDGPLTAAVSPAALGLAVGAYVMTLAVVLTTLATGLERGLDRSLVGYRVGRALCLAATVFVAGLVGTGWLV</sequence>
<name>A0A7D5T685_9EURY</name>
<protein>
    <submittedName>
        <fullName evidence="3">Type II secretion system protein</fullName>
    </submittedName>
</protein>
<dbReference type="RefSeq" id="WP_179911461.1">
    <property type="nucleotide sequence ID" value="NZ_CP058910.1"/>
</dbReference>
<feature type="transmembrane region" description="Helical" evidence="2">
    <location>
        <begin position="501"/>
        <end position="520"/>
    </location>
</feature>
<keyword evidence="2" id="KW-0812">Transmembrane</keyword>
<feature type="compositionally biased region" description="Basic and acidic residues" evidence="1">
    <location>
        <begin position="1"/>
        <end position="12"/>
    </location>
</feature>
<dbReference type="OrthoDB" id="147060at2157"/>
<reference evidence="3 4" key="1">
    <citation type="submission" date="2020-07" db="EMBL/GenBank/DDBJ databases">
        <title>Halosimplex pelagicum sp. nov. and Halosimplex rubrum sp. nov., isolated from salted brown alga Laminaria, and emended description of the genus Halosimplex.</title>
        <authorList>
            <person name="Cui H."/>
        </authorList>
    </citation>
    <scope>NUCLEOTIDE SEQUENCE [LARGE SCALE GENOMIC DNA]</scope>
    <source>
        <strain evidence="3 4">R27</strain>
    </source>
</reference>
<gene>
    <name evidence="3" type="ORF">HZS55_09600</name>
</gene>
<feature type="transmembrane region" description="Helical" evidence="2">
    <location>
        <begin position="532"/>
        <end position="556"/>
    </location>
</feature>
<dbReference type="Proteomes" id="UP000509667">
    <property type="component" value="Chromosome"/>
</dbReference>
<dbReference type="AlphaFoldDB" id="A0A7D5T685"/>
<dbReference type="GeneID" id="56078117"/>
<dbReference type="EMBL" id="CP058910">
    <property type="protein sequence ID" value="QLH77535.1"/>
    <property type="molecule type" value="Genomic_DNA"/>
</dbReference>
<keyword evidence="2" id="KW-1133">Transmembrane helix</keyword>